<dbReference type="InterPro" id="IPR019060">
    <property type="entry name" value="DUF2382"/>
</dbReference>
<comment type="caution">
    <text evidence="3">The sequence shown here is derived from an EMBL/GenBank/DDBJ whole genome shotgun (WGS) entry which is preliminary data.</text>
</comment>
<keyword evidence="4" id="KW-1185">Reference proteome</keyword>
<protein>
    <submittedName>
        <fullName evidence="3">YsnF/AvaK domain-containing protein</fullName>
    </submittedName>
</protein>
<dbReference type="PANTHER" id="PTHR38463">
    <property type="entry name" value="STRESS RESPONSE PROTEIN YSNF"/>
    <property type="match status" value="1"/>
</dbReference>
<dbReference type="PANTHER" id="PTHR38463:SF1">
    <property type="entry name" value="STRESS RESPONSE PROTEIN YSNF"/>
    <property type="match status" value="1"/>
</dbReference>
<gene>
    <name evidence="3" type="ORF">ACFS25_14855</name>
</gene>
<reference evidence="4" key="1">
    <citation type="journal article" date="2019" name="Int. J. Syst. Evol. Microbiol.">
        <title>The Global Catalogue of Microorganisms (GCM) 10K type strain sequencing project: providing services to taxonomists for standard genome sequencing and annotation.</title>
        <authorList>
            <consortium name="The Broad Institute Genomics Platform"/>
            <consortium name="The Broad Institute Genome Sequencing Center for Infectious Disease"/>
            <person name="Wu L."/>
            <person name="Ma J."/>
        </authorList>
    </citation>
    <scope>NUCLEOTIDE SEQUENCE [LARGE SCALE GENOMIC DNA]</scope>
    <source>
        <strain evidence="4">KCTC 52490</strain>
    </source>
</reference>
<evidence type="ECO:0000256" key="1">
    <source>
        <dbReference type="SAM" id="MobiDB-lite"/>
    </source>
</evidence>
<accession>A0ABW6AKB5</accession>
<organism evidence="3 4">
    <name type="scientific">Spirosoma flavum</name>
    <dbReference type="NCBI Taxonomy" id="2048557"/>
    <lineage>
        <taxon>Bacteria</taxon>
        <taxon>Pseudomonadati</taxon>
        <taxon>Bacteroidota</taxon>
        <taxon>Cytophagia</taxon>
        <taxon>Cytophagales</taxon>
        <taxon>Cytophagaceae</taxon>
        <taxon>Spirosoma</taxon>
    </lineage>
</organism>
<feature type="region of interest" description="Disordered" evidence="1">
    <location>
        <begin position="1"/>
        <end position="23"/>
    </location>
</feature>
<dbReference type="Proteomes" id="UP001597512">
    <property type="component" value="Unassembled WGS sequence"/>
</dbReference>
<dbReference type="RefSeq" id="WP_381502290.1">
    <property type="nucleotide sequence ID" value="NZ_JBHUOM010000012.1"/>
</dbReference>
<dbReference type="EMBL" id="JBHUOM010000012">
    <property type="protein sequence ID" value="MFD2935069.1"/>
    <property type="molecule type" value="Genomic_DNA"/>
</dbReference>
<dbReference type="InterPro" id="IPR052967">
    <property type="entry name" value="Stress_Response_Assoc"/>
</dbReference>
<evidence type="ECO:0000313" key="3">
    <source>
        <dbReference type="EMBL" id="MFD2935069.1"/>
    </source>
</evidence>
<feature type="domain" description="DUF2382" evidence="2">
    <location>
        <begin position="29"/>
        <end position="139"/>
    </location>
</feature>
<evidence type="ECO:0000313" key="4">
    <source>
        <dbReference type="Proteomes" id="UP001597512"/>
    </source>
</evidence>
<evidence type="ECO:0000259" key="2">
    <source>
        <dbReference type="Pfam" id="PF09557"/>
    </source>
</evidence>
<sequence length="150" mass="17171">MNPLDEFGPSTHGPFAGSTDPESPEIVRIPLIEEQLQVTTQLVETGRVTLSKTVHETEQTVTVPLWHEEYTVERMALNQYVDEVPATRQEGDTTIYSVVKEVLVVEKRLVLIEEIRVTRQQTQTDETQTVRLRREDITVERTSTTPERPT</sequence>
<dbReference type="Pfam" id="PF09557">
    <property type="entry name" value="DUF2382"/>
    <property type="match status" value="1"/>
</dbReference>
<name>A0ABW6AKB5_9BACT</name>
<proteinExistence type="predicted"/>